<dbReference type="EMBL" id="CM042045">
    <property type="protein sequence ID" value="KAI3682973.1"/>
    <property type="molecule type" value="Genomic_DNA"/>
</dbReference>
<protein>
    <submittedName>
        <fullName evidence="1">Uncharacterized protein</fullName>
    </submittedName>
</protein>
<evidence type="ECO:0000313" key="2">
    <source>
        <dbReference type="Proteomes" id="UP001056120"/>
    </source>
</evidence>
<keyword evidence="2" id="KW-1185">Reference proteome</keyword>
<evidence type="ECO:0000313" key="1">
    <source>
        <dbReference type="EMBL" id="KAI3682973.1"/>
    </source>
</evidence>
<organism evidence="1 2">
    <name type="scientific">Smallanthus sonchifolius</name>
    <dbReference type="NCBI Taxonomy" id="185202"/>
    <lineage>
        <taxon>Eukaryota</taxon>
        <taxon>Viridiplantae</taxon>
        <taxon>Streptophyta</taxon>
        <taxon>Embryophyta</taxon>
        <taxon>Tracheophyta</taxon>
        <taxon>Spermatophyta</taxon>
        <taxon>Magnoliopsida</taxon>
        <taxon>eudicotyledons</taxon>
        <taxon>Gunneridae</taxon>
        <taxon>Pentapetalae</taxon>
        <taxon>asterids</taxon>
        <taxon>campanulids</taxon>
        <taxon>Asterales</taxon>
        <taxon>Asteraceae</taxon>
        <taxon>Asteroideae</taxon>
        <taxon>Heliantheae alliance</taxon>
        <taxon>Millerieae</taxon>
        <taxon>Smallanthus</taxon>
    </lineage>
</organism>
<gene>
    <name evidence="1" type="ORF">L1987_83393</name>
</gene>
<dbReference type="Proteomes" id="UP001056120">
    <property type="component" value="Linkage Group LG28"/>
</dbReference>
<sequence>MERSRSFAENLEMGNHGTINKNYDYTMQIQRDGESFKCWGKFLHPKIAKKAKNTTKGKAEHEVSDDDFVTPRNKKFKATSRLRFGIAKSGENLGTQNHGAFKDFAKNLEMGNLGAINKNYDYTMQVS</sequence>
<accession>A0ACB8YC84</accession>
<comment type="caution">
    <text evidence="1">The sequence shown here is derived from an EMBL/GenBank/DDBJ whole genome shotgun (WGS) entry which is preliminary data.</text>
</comment>
<reference evidence="1 2" key="2">
    <citation type="journal article" date="2022" name="Mol. Ecol. Resour.">
        <title>The genomes of chicory, endive, great burdock and yacon provide insights into Asteraceae paleo-polyploidization history and plant inulin production.</title>
        <authorList>
            <person name="Fan W."/>
            <person name="Wang S."/>
            <person name="Wang H."/>
            <person name="Wang A."/>
            <person name="Jiang F."/>
            <person name="Liu H."/>
            <person name="Zhao H."/>
            <person name="Xu D."/>
            <person name="Zhang Y."/>
        </authorList>
    </citation>
    <scope>NUCLEOTIDE SEQUENCE [LARGE SCALE GENOMIC DNA]</scope>
    <source>
        <strain evidence="2">cv. Yunnan</strain>
        <tissue evidence="1">Leaves</tissue>
    </source>
</reference>
<name>A0ACB8YC84_9ASTR</name>
<reference evidence="2" key="1">
    <citation type="journal article" date="2022" name="Mol. Ecol. Resour.">
        <title>The genomes of chicory, endive, great burdock and yacon provide insights into Asteraceae palaeo-polyploidization history and plant inulin production.</title>
        <authorList>
            <person name="Fan W."/>
            <person name="Wang S."/>
            <person name="Wang H."/>
            <person name="Wang A."/>
            <person name="Jiang F."/>
            <person name="Liu H."/>
            <person name="Zhao H."/>
            <person name="Xu D."/>
            <person name="Zhang Y."/>
        </authorList>
    </citation>
    <scope>NUCLEOTIDE SEQUENCE [LARGE SCALE GENOMIC DNA]</scope>
    <source>
        <strain evidence="2">cv. Yunnan</strain>
    </source>
</reference>
<proteinExistence type="predicted"/>